<proteinExistence type="predicted"/>
<organism evidence="2 3">
    <name type="scientific">Basidiobolus ranarum</name>
    <dbReference type="NCBI Taxonomy" id="34480"/>
    <lineage>
        <taxon>Eukaryota</taxon>
        <taxon>Fungi</taxon>
        <taxon>Fungi incertae sedis</taxon>
        <taxon>Zoopagomycota</taxon>
        <taxon>Entomophthoromycotina</taxon>
        <taxon>Basidiobolomycetes</taxon>
        <taxon>Basidiobolales</taxon>
        <taxon>Basidiobolaceae</taxon>
        <taxon>Basidiobolus</taxon>
    </lineage>
</organism>
<keyword evidence="3" id="KW-1185">Reference proteome</keyword>
<reference evidence="2 3" key="1">
    <citation type="submission" date="2023-04" db="EMBL/GenBank/DDBJ databases">
        <title>Genome of Basidiobolus ranarum AG-B5.</title>
        <authorList>
            <person name="Stajich J.E."/>
            <person name="Carter-House D."/>
            <person name="Gryganskyi A."/>
        </authorList>
    </citation>
    <scope>NUCLEOTIDE SEQUENCE [LARGE SCALE GENOMIC DNA]</scope>
    <source>
        <strain evidence="2 3">AG-B5</strain>
    </source>
</reference>
<protein>
    <submittedName>
        <fullName evidence="2">Uncharacterized protein</fullName>
    </submittedName>
</protein>
<name>A0ABR2X4V5_9FUNG</name>
<keyword evidence="1" id="KW-0732">Signal</keyword>
<dbReference type="Proteomes" id="UP001479436">
    <property type="component" value="Unassembled WGS sequence"/>
</dbReference>
<feature type="chain" id="PRO_5046073446" evidence="1">
    <location>
        <begin position="23"/>
        <end position="169"/>
    </location>
</feature>
<evidence type="ECO:0000256" key="1">
    <source>
        <dbReference type="SAM" id="SignalP"/>
    </source>
</evidence>
<evidence type="ECO:0000313" key="3">
    <source>
        <dbReference type="Proteomes" id="UP001479436"/>
    </source>
</evidence>
<feature type="signal peptide" evidence="1">
    <location>
        <begin position="1"/>
        <end position="22"/>
    </location>
</feature>
<gene>
    <name evidence="2" type="ORF">K7432_000260</name>
</gene>
<evidence type="ECO:0000313" key="2">
    <source>
        <dbReference type="EMBL" id="KAK9768829.1"/>
    </source>
</evidence>
<accession>A0ABR2X4V5</accession>
<sequence length="169" mass="19320">MRITTIISVAIFSLRFVYESEALPMSNLSVQQSADTELASPSLQNQPLDPLYLESNDFDTTSLLKSKMTHEYEPRDSLYSPETGLVQRLLIMFKGLRDTYYHCNGLVCSHIKHDGESVVRDEIVSVDSKITESSNTNEPLSLSPVEHKSIFKRFWNMRYYCGGWVCMHA</sequence>
<dbReference type="EMBL" id="JASJQH010000004">
    <property type="protein sequence ID" value="KAK9768829.1"/>
    <property type="molecule type" value="Genomic_DNA"/>
</dbReference>
<comment type="caution">
    <text evidence="2">The sequence shown here is derived from an EMBL/GenBank/DDBJ whole genome shotgun (WGS) entry which is preliminary data.</text>
</comment>